<dbReference type="EMBL" id="MNCJ02000329">
    <property type="protein sequence ID" value="KAF5769049.1"/>
    <property type="molecule type" value="Genomic_DNA"/>
</dbReference>
<gene>
    <name evidence="2" type="ORF">HanXRQr2_Chr14g0643691</name>
</gene>
<proteinExistence type="predicted"/>
<feature type="region of interest" description="Disordered" evidence="1">
    <location>
        <begin position="1"/>
        <end position="20"/>
    </location>
</feature>
<feature type="region of interest" description="Disordered" evidence="1">
    <location>
        <begin position="82"/>
        <end position="101"/>
    </location>
</feature>
<dbReference type="Proteomes" id="UP000215914">
    <property type="component" value="Unassembled WGS sequence"/>
</dbReference>
<organism evidence="2 3">
    <name type="scientific">Helianthus annuus</name>
    <name type="common">Common sunflower</name>
    <dbReference type="NCBI Taxonomy" id="4232"/>
    <lineage>
        <taxon>Eukaryota</taxon>
        <taxon>Viridiplantae</taxon>
        <taxon>Streptophyta</taxon>
        <taxon>Embryophyta</taxon>
        <taxon>Tracheophyta</taxon>
        <taxon>Spermatophyta</taxon>
        <taxon>Magnoliopsida</taxon>
        <taxon>eudicotyledons</taxon>
        <taxon>Gunneridae</taxon>
        <taxon>Pentapetalae</taxon>
        <taxon>asterids</taxon>
        <taxon>campanulids</taxon>
        <taxon>Asterales</taxon>
        <taxon>Asteraceae</taxon>
        <taxon>Asteroideae</taxon>
        <taxon>Heliantheae alliance</taxon>
        <taxon>Heliantheae</taxon>
        <taxon>Helianthus</taxon>
    </lineage>
</organism>
<reference evidence="2" key="1">
    <citation type="journal article" date="2017" name="Nature">
        <title>The sunflower genome provides insights into oil metabolism, flowering and Asterid evolution.</title>
        <authorList>
            <person name="Badouin H."/>
            <person name="Gouzy J."/>
            <person name="Grassa C.J."/>
            <person name="Murat F."/>
            <person name="Staton S.E."/>
            <person name="Cottret L."/>
            <person name="Lelandais-Briere C."/>
            <person name="Owens G.L."/>
            <person name="Carrere S."/>
            <person name="Mayjonade B."/>
            <person name="Legrand L."/>
            <person name="Gill N."/>
            <person name="Kane N.C."/>
            <person name="Bowers J.E."/>
            <person name="Hubner S."/>
            <person name="Bellec A."/>
            <person name="Berard A."/>
            <person name="Berges H."/>
            <person name="Blanchet N."/>
            <person name="Boniface M.C."/>
            <person name="Brunel D."/>
            <person name="Catrice O."/>
            <person name="Chaidir N."/>
            <person name="Claudel C."/>
            <person name="Donnadieu C."/>
            <person name="Faraut T."/>
            <person name="Fievet G."/>
            <person name="Helmstetter N."/>
            <person name="King M."/>
            <person name="Knapp S.J."/>
            <person name="Lai Z."/>
            <person name="Le Paslier M.C."/>
            <person name="Lippi Y."/>
            <person name="Lorenzon L."/>
            <person name="Mandel J.R."/>
            <person name="Marage G."/>
            <person name="Marchand G."/>
            <person name="Marquand E."/>
            <person name="Bret-Mestries E."/>
            <person name="Morien E."/>
            <person name="Nambeesan S."/>
            <person name="Nguyen T."/>
            <person name="Pegot-Espagnet P."/>
            <person name="Pouilly N."/>
            <person name="Raftis F."/>
            <person name="Sallet E."/>
            <person name="Schiex T."/>
            <person name="Thomas J."/>
            <person name="Vandecasteele C."/>
            <person name="Vares D."/>
            <person name="Vear F."/>
            <person name="Vautrin S."/>
            <person name="Crespi M."/>
            <person name="Mangin B."/>
            <person name="Burke J.M."/>
            <person name="Salse J."/>
            <person name="Munos S."/>
            <person name="Vincourt P."/>
            <person name="Rieseberg L.H."/>
            <person name="Langlade N.B."/>
        </authorList>
    </citation>
    <scope>NUCLEOTIDE SEQUENCE</scope>
    <source>
        <tissue evidence="2">Leaves</tissue>
    </source>
</reference>
<evidence type="ECO:0000313" key="2">
    <source>
        <dbReference type="EMBL" id="KAF5769049.1"/>
    </source>
</evidence>
<keyword evidence="3" id="KW-1185">Reference proteome</keyword>
<sequence length="152" mass="17193">MCVDDVTMKGNNNSGADEADGFSTPHVASTFTQNVIVYTDVLEDVISGAYDTQRMDDLPSFDLELSQPLPSTQELVAIREEPVKNADPEADVGGKGKRKKEMSKYGKSSFMLRTVDIKSWMQSKDKIIWRYLAACVEETQYVFFFFLHNLDF</sequence>
<protein>
    <submittedName>
        <fullName evidence="2">Uncharacterized protein</fullName>
    </submittedName>
</protein>
<comment type="caution">
    <text evidence="2">The sequence shown here is derived from an EMBL/GenBank/DDBJ whole genome shotgun (WGS) entry which is preliminary data.</text>
</comment>
<dbReference type="AlphaFoldDB" id="A0A9K3E9N7"/>
<accession>A0A9K3E9N7</accession>
<reference evidence="2" key="2">
    <citation type="submission" date="2020-06" db="EMBL/GenBank/DDBJ databases">
        <title>Helianthus annuus Genome sequencing and assembly Release 2.</title>
        <authorList>
            <person name="Gouzy J."/>
            <person name="Langlade N."/>
            <person name="Munos S."/>
        </authorList>
    </citation>
    <scope>NUCLEOTIDE SEQUENCE</scope>
    <source>
        <tissue evidence="2">Leaves</tissue>
    </source>
</reference>
<evidence type="ECO:0000313" key="3">
    <source>
        <dbReference type="Proteomes" id="UP000215914"/>
    </source>
</evidence>
<name>A0A9K3E9N7_HELAN</name>
<evidence type="ECO:0000256" key="1">
    <source>
        <dbReference type="SAM" id="MobiDB-lite"/>
    </source>
</evidence>
<dbReference type="Gramene" id="mRNA:HanXRQr2_Chr14g0643691">
    <property type="protein sequence ID" value="CDS:HanXRQr2_Chr14g0643691.1"/>
    <property type="gene ID" value="HanXRQr2_Chr14g0643691"/>
</dbReference>